<comment type="caution">
    <text evidence="1">The sequence shown here is derived from an EMBL/GenBank/DDBJ whole genome shotgun (WGS) entry which is preliminary data.</text>
</comment>
<dbReference type="AlphaFoldDB" id="A0A177AXJ5"/>
<sequence length="85" mass="9689">MMTKGLALNFQDTLDTQYLFSSAINGILERTAKSSAFETGPHQTPIPIENLLTNHLENEYNSDDLEYESELECDDIVKFSDTLHY</sequence>
<accession>A0A177AXJ5</accession>
<organism evidence="1 2">
    <name type="scientific">Intoshia linei</name>
    <dbReference type="NCBI Taxonomy" id="1819745"/>
    <lineage>
        <taxon>Eukaryota</taxon>
        <taxon>Metazoa</taxon>
        <taxon>Spiralia</taxon>
        <taxon>Lophotrochozoa</taxon>
        <taxon>Mesozoa</taxon>
        <taxon>Orthonectida</taxon>
        <taxon>Rhopaluridae</taxon>
        <taxon>Intoshia</taxon>
    </lineage>
</organism>
<protein>
    <submittedName>
        <fullName evidence="1">Uncharacterized protein</fullName>
    </submittedName>
</protein>
<reference evidence="1 2" key="1">
    <citation type="submission" date="2016-04" db="EMBL/GenBank/DDBJ databases">
        <title>The genome of Intoshia linei affirms orthonectids as highly simplified spiralians.</title>
        <authorList>
            <person name="Mikhailov K.V."/>
            <person name="Slusarev G.S."/>
            <person name="Nikitin M.A."/>
            <person name="Logacheva M.D."/>
            <person name="Penin A."/>
            <person name="Aleoshin V."/>
            <person name="Panchin Y.V."/>
        </authorList>
    </citation>
    <scope>NUCLEOTIDE SEQUENCE [LARGE SCALE GENOMIC DNA]</scope>
    <source>
        <strain evidence="1">Intl2013</strain>
        <tissue evidence="1">Whole animal</tissue>
    </source>
</reference>
<evidence type="ECO:0000313" key="2">
    <source>
        <dbReference type="Proteomes" id="UP000078046"/>
    </source>
</evidence>
<dbReference type="Proteomes" id="UP000078046">
    <property type="component" value="Unassembled WGS sequence"/>
</dbReference>
<keyword evidence="2" id="KW-1185">Reference proteome</keyword>
<dbReference type="EMBL" id="LWCA01000999">
    <property type="protein sequence ID" value="OAF66222.1"/>
    <property type="molecule type" value="Genomic_DNA"/>
</dbReference>
<evidence type="ECO:0000313" key="1">
    <source>
        <dbReference type="EMBL" id="OAF66222.1"/>
    </source>
</evidence>
<name>A0A177AXJ5_9BILA</name>
<gene>
    <name evidence="1" type="ORF">A3Q56_06058</name>
</gene>
<proteinExistence type="predicted"/>